<comment type="caution">
    <text evidence="2">The sequence shown here is derived from an EMBL/GenBank/DDBJ whole genome shotgun (WGS) entry which is preliminary data.</text>
</comment>
<dbReference type="GO" id="GO:0008757">
    <property type="term" value="F:S-adenosylmethionine-dependent methyltransferase activity"/>
    <property type="evidence" value="ECO:0007669"/>
    <property type="project" value="InterPro"/>
</dbReference>
<organism evidence="2 3">
    <name type="scientific">Nocardia veterana</name>
    <dbReference type="NCBI Taxonomy" id="132249"/>
    <lineage>
        <taxon>Bacteria</taxon>
        <taxon>Bacillati</taxon>
        <taxon>Actinomycetota</taxon>
        <taxon>Actinomycetes</taxon>
        <taxon>Mycobacteriales</taxon>
        <taxon>Nocardiaceae</taxon>
        <taxon>Nocardia</taxon>
    </lineage>
</organism>
<evidence type="ECO:0000259" key="1">
    <source>
        <dbReference type="Pfam" id="PF08241"/>
    </source>
</evidence>
<dbReference type="EMBL" id="JAAXPE010000004">
    <property type="protein sequence ID" value="NKY85110.1"/>
    <property type="molecule type" value="Genomic_DNA"/>
</dbReference>
<sequence length="251" mass="27849">MRGDEAISEAYAANAEFWIRIVREDLDPYRGGLTDPALFDLIGDCSNLRILDAGCGEGHLARELAGRGAEFVYGVDTCAAFLTAAVTHPRHDRARALFLRADVAAVPLPDDSVDLVVADRLPHGLREPGRRFAEFARVLRTSGRLIVLTMHPCFYVARDRRRSADTGFALDDYFGGRIVEQRFEVAGLRSPAASVQSLQSLEATLGMITAAGFAVTALREPRPTAEQRHENPWWDEHFTRPLFLLLECRAL</sequence>
<dbReference type="InterPro" id="IPR029063">
    <property type="entry name" value="SAM-dependent_MTases_sf"/>
</dbReference>
<protein>
    <submittedName>
        <fullName evidence="2">Methyltransferase domain-containing protein</fullName>
    </submittedName>
</protein>
<reference evidence="2 3" key="1">
    <citation type="submission" date="2020-04" db="EMBL/GenBank/DDBJ databases">
        <title>MicrobeNet Type strains.</title>
        <authorList>
            <person name="Nicholson A.C."/>
        </authorList>
    </citation>
    <scope>NUCLEOTIDE SEQUENCE [LARGE SCALE GENOMIC DNA]</scope>
    <source>
        <strain evidence="2 3">DSM 44445</strain>
    </source>
</reference>
<feature type="domain" description="Methyltransferase type 11" evidence="1">
    <location>
        <begin position="51"/>
        <end position="147"/>
    </location>
</feature>
<dbReference type="Pfam" id="PF08241">
    <property type="entry name" value="Methyltransf_11"/>
    <property type="match status" value="1"/>
</dbReference>
<keyword evidence="2" id="KW-0489">Methyltransferase</keyword>
<dbReference type="CDD" id="cd02440">
    <property type="entry name" value="AdoMet_MTases"/>
    <property type="match status" value="1"/>
</dbReference>
<evidence type="ECO:0000313" key="3">
    <source>
        <dbReference type="Proteomes" id="UP000523447"/>
    </source>
</evidence>
<keyword evidence="3" id="KW-1185">Reference proteome</keyword>
<keyword evidence="2" id="KW-0808">Transferase</keyword>
<evidence type="ECO:0000313" key="2">
    <source>
        <dbReference type="EMBL" id="NKY85110.1"/>
    </source>
</evidence>
<dbReference type="GO" id="GO:0032259">
    <property type="term" value="P:methylation"/>
    <property type="evidence" value="ECO:0007669"/>
    <property type="project" value="UniProtKB-KW"/>
</dbReference>
<dbReference type="InterPro" id="IPR013216">
    <property type="entry name" value="Methyltransf_11"/>
</dbReference>
<accession>A0A7X6LV21</accession>
<dbReference type="PANTHER" id="PTHR43591">
    <property type="entry name" value="METHYLTRANSFERASE"/>
    <property type="match status" value="1"/>
</dbReference>
<dbReference type="Proteomes" id="UP000523447">
    <property type="component" value="Unassembled WGS sequence"/>
</dbReference>
<proteinExistence type="predicted"/>
<name>A0A7X6LV21_9NOCA</name>
<dbReference type="AlphaFoldDB" id="A0A7X6LV21"/>
<dbReference type="RefSeq" id="WP_040719811.1">
    <property type="nucleotide sequence ID" value="NZ_CAWPHS010000034.1"/>
</dbReference>
<dbReference type="Gene3D" id="3.40.50.150">
    <property type="entry name" value="Vaccinia Virus protein VP39"/>
    <property type="match status" value="1"/>
</dbReference>
<dbReference type="SUPFAM" id="SSF53335">
    <property type="entry name" value="S-adenosyl-L-methionine-dependent methyltransferases"/>
    <property type="match status" value="1"/>
</dbReference>
<gene>
    <name evidence="2" type="ORF">HGA07_05660</name>
</gene>